<dbReference type="InterPro" id="IPR007761">
    <property type="entry name" value="MtlR-like"/>
</dbReference>
<dbReference type="Gene3D" id="1.20.120.330">
    <property type="entry name" value="Nucleotidyltransferases domain 2"/>
    <property type="match status" value="1"/>
</dbReference>
<dbReference type="Proteomes" id="UP000408764">
    <property type="component" value="Unassembled WGS sequence"/>
</dbReference>
<organism evidence="2 3">
    <name type="scientific">Pseudomonas haemolytica</name>
    <dbReference type="NCBI Taxonomy" id="2600065"/>
    <lineage>
        <taxon>Bacteria</taxon>
        <taxon>Pseudomonadati</taxon>
        <taxon>Pseudomonadota</taxon>
        <taxon>Gammaproteobacteria</taxon>
        <taxon>Pseudomonadales</taxon>
        <taxon>Pseudomonadaceae</taxon>
        <taxon>Pseudomonas</taxon>
    </lineage>
</organism>
<dbReference type="GO" id="GO:0045892">
    <property type="term" value="P:negative regulation of DNA-templated transcription"/>
    <property type="evidence" value="ECO:0007669"/>
    <property type="project" value="TreeGrafter"/>
</dbReference>
<evidence type="ECO:0000313" key="3">
    <source>
        <dbReference type="Proteomes" id="UP000408764"/>
    </source>
</evidence>
<dbReference type="Pfam" id="PF05068">
    <property type="entry name" value="MtlR"/>
    <property type="match status" value="1"/>
</dbReference>
<dbReference type="RefSeq" id="WP_153870958.1">
    <property type="nucleotide sequence ID" value="NZ_JAEKCT010000002.1"/>
</dbReference>
<reference evidence="1 4" key="2">
    <citation type="submission" date="2021-01" db="EMBL/GenBank/DDBJ databases">
        <title>Antibiotic resistance and phylogeny of Pseudomonas spp. isolated over three decades from chicken meat in the Norwegian food chain.</title>
        <authorList>
            <person name="Moen B."/>
        </authorList>
    </citation>
    <scope>NUCLEOTIDE SEQUENCE [LARGE SCALE GENOMIC DNA]</scope>
    <source>
        <strain evidence="1 4">MF6766</strain>
    </source>
</reference>
<dbReference type="AlphaFoldDB" id="A0A5P1DC35"/>
<comment type="caution">
    <text evidence="2">The sequence shown here is derived from an EMBL/GenBank/DDBJ whole genome shotgun (WGS) entry which is preliminary data.</text>
</comment>
<dbReference type="EMBL" id="VOIW01000002">
    <property type="protein sequence ID" value="MRJ37028.1"/>
    <property type="molecule type" value="Genomic_DNA"/>
</dbReference>
<evidence type="ECO:0000313" key="1">
    <source>
        <dbReference type="EMBL" id="MBK3458371.1"/>
    </source>
</evidence>
<dbReference type="OrthoDB" id="9814134at2"/>
<name>A0A5P1DC35_9PSED</name>
<gene>
    <name evidence="2" type="ORF">FRT59_08605</name>
    <name evidence="1" type="ORF">JJD71_04745</name>
</gene>
<accession>A0A5P1DC35</accession>
<evidence type="ECO:0000313" key="4">
    <source>
        <dbReference type="Proteomes" id="UP000620382"/>
    </source>
</evidence>
<protein>
    <recommendedName>
        <fullName evidence="5">Transcriptional regulator</fullName>
    </recommendedName>
</protein>
<sequence>MENSAVASEIDPLLEESDRGSVIVAAALLDSLLARYLSTVMKSNGLSNRYSVKVLDGNGPLGSFSARAQIARGFSLINEDIFHDLMVIRKLRNEFAHVHMHCSFSDKKVVAQIQSMRFYQARNKHERKKGEILIGELISNSVHFKQAFCLIIKDIHIGILESQCRYFNISFDHLGAWPK</sequence>
<dbReference type="EMBL" id="JAENSR010000001">
    <property type="protein sequence ID" value="MBK3458371.1"/>
    <property type="molecule type" value="Genomic_DNA"/>
</dbReference>
<evidence type="ECO:0008006" key="5">
    <source>
        <dbReference type="Google" id="ProtNLM"/>
    </source>
</evidence>
<keyword evidence="4" id="KW-1185">Reference proteome</keyword>
<dbReference type="PANTHER" id="PTHR37941:SF1">
    <property type="entry name" value="FUMARASE E-RELATED"/>
    <property type="match status" value="1"/>
</dbReference>
<dbReference type="Proteomes" id="UP000620382">
    <property type="component" value="Unassembled WGS sequence"/>
</dbReference>
<reference evidence="2 3" key="1">
    <citation type="submission" date="2019-08" db="EMBL/GenBank/DDBJ databases">
        <title>Pseudomonas haemolytica sp. nov. isolated from raw milk and skim milk concentrate.</title>
        <authorList>
            <person name="Hofmann K."/>
            <person name="Huptas C."/>
            <person name="Doll E."/>
            <person name="Scherer S."/>
            <person name="Wenning M."/>
        </authorList>
    </citation>
    <scope>NUCLEOTIDE SEQUENCE [LARGE SCALE GENOMIC DNA]</scope>
    <source>
        <strain evidence="2 3">DSM 108987</strain>
    </source>
</reference>
<dbReference type="PANTHER" id="PTHR37941">
    <property type="entry name" value="FUMARASE E-RELATED"/>
    <property type="match status" value="1"/>
</dbReference>
<evidence type="ECO:0000313" key="2">
    <source>
        <dbReference type="EMBL" id="MRJ37028.1"/>
    </source>
</evidence>
<proteinExistence type="predicted"/>
<dbReference type="SUPFAM" id="SSF158668">
    <property type="entry name" value="MtlR-like"/>
    <property type="match status" value="1"/>
</dbReference>
<dbReference type="InterPro" id="IPR038026">
    <property type="entry name" value="MtlR-like_sf"/>
</dbReference>